<protein>
    <submittedName>
        <fullName evidence="1">Uncharacterized protein</fullName>
    </submittedName>
</protein>
<evidence type="ECO:0000313" key="2">
    <source>
        <dbReference type="Proteomes" id="UP000324800"/>
    </source>
</evidence>
<dbReference type="EMBL" id="SNRW01000861">
    <property type="protein sequence ID" value="KAA6398883.1"/>
    <property type="molecule type" value="Genomic_DNA"/>
</dbReference>
<sequence>MSFRETKDEILTATNASIAPQGVALNVLFTISANKSAFKLAQQSYVDATITATSNQTLRNILNSFERGKAIAAGKVGPNEVVSKDVLKTMKEARTIHFEKPASKAEQVESAIPPLKKNFQNKKYYKSYDN</sequence>
<dbReference type="Proteomes" id="UP000324800">
    <property type="component" value="Unassembled WGS sequence"/>
</dbReference>
<dbReference type="AlphaFoldDB" id="A0A5J4WVN2"/>
<proteinExistence type="predicted"/>
<evidence type="ECO:0000313" key="1">
    <source>
        <dbReference type="EMBL" id="KAA6398883.1"/>
    </source>
</evidence>
<accession>A0A5J4WVN2</accession>
<reference evidence="1 2" key="1">
    <citation type="submission" date="2019-03" db="EMBL/GenBank/DDBJ databases">
        <title>Single cell metagenomics reveals metabolic interactions within the superorganism composed of flagellate Streblomastix strix and complex community of Bacteroidetes bacteria on its surface.</title>
        <authorList>
            <person name="Treitli S.C."/>
            <person name="Kolisko M."/>
            <person name="Husnik F."/>
            <person name="Keeling P."/>
            <person name="Hampl V."/>
        </authorList>
    </citation>
    <scope>NUCLEOTIDE SEQUENCE [LARGE SCALE GENOMIC DNA]</scope>
    <source>
        <strain evidence="1">ST1C</strain>
    </source>
</reference>
<comment type="caution">
    <text evidence="1">The sequence shown here is derived from an EMBL/GenBank/DDBJ whole genome shotgun (WGS) entry which is preliminary data.</text>
</comment>
<gene>
    <name evidence="1" type="ORF">EZS28_005592</name>
</gene>
<name>A0A5J4WVN2_9EUKA</name>
<organism evidence="1 2">
    <name type="scientific">Streblomastix strix</name>
    <dbReference type="NCBI Taxonomy" id="222440"/>
    <lineage>
        <taxon>Eukaryota</taxon>
        <taxon>Metamonada</taxon>
        <taxon>Preaxostyla</taxon>
        <taxon>Oxymonadida</taxon>
        <taxon>Streblomastigidae</taxon>
        <taxon>Streblomastix</taxon>
    </lineage>
</organism>